<dbReference type="InterPro" id="IPR014997">
    <property type="entry name" value="DUF1847"/>
</dbReference>
<keyword evidence="2" id="KW-1185">Reference proteome</keyword>
<evidence type="ECO:0008006" key="3">
    <source>
        <dbReference type="Google" id="ProtNLM"/>
    </source>
</evidence>
<dbReference type="EMBL" id="AP019697">
    <property type="protein sequence ID" value="BBK25814.1"/>
    <property type="molecule type" value="Genomic_DNA"/>
</dbReference>
<dbReference type="KEGG" id="dho:Dia5BBH33_17490"/>
<dbReference type="Pfam" id="PF08901">
    <property type="entry name" value="DUF1847"/>
    <property type="match status" value="1"/>
</dbReference>
<proteinExistence type="predicted"/>
<accession>A0A8D4UVS9</accession>
<dbReference type="RefSeq" id="WP_022382730.1">
    <property type="nucleotide sequence ID" value="NZ_DBGDMI010000028.1"/>
</dbReference>
<evidence type="ECO:0000313" key="2">
    <source>
        <dbReference type="Proteomes" id="UP000320585"/>
    </source>
</evidence>
<sequence length="199" mass="21932">MLGDCANCNCGHICATKGVSCTPVDKEAVLSQYSPEERKMMEAAAYVEATYYMQYTRIQETAAFAQRMGYKKIGLAFCVGISHEMELIASYFSKFFDVYSICCKNCGIAKDELGLSRVTPENPIESMCNPKNQAHFLNEQGCELFVSAGLCVGHDAIFNASCKGPVTNLIAKDRVLAHNPMGAVYSNYWRNKLGLNGED</sequence>
<organism evidence="1 2">
    <name type="scientific">Dialister hominis</name>
    <dbReference type="NCBI Taxonomy" id="2582419"/>
    <lineage>
        <taxon>Bacteria</taxon>
        <taxon>Bacillati</taxon>
        <taxon>Bacillota</taxon>
        <taxon>Negativicutes</taxon>
        <taxon>Veillonellales</taxon>
        <taxon>Veillonellaceae</taxon>
        <taxon>Dialister</taxon>
    </lineage>
</organism>
<dbReference type="OrthoDB" id="9795204at2"/>
<protein>
    <recommendedName>
        <fullName evidence="3">Metal-binding protein</fullName>
    </recommendedName>
</protein>
<reference evidence="2" key="1">
    <citation type="submission" date="2019-05" db="EMBL/GenBank/DDBJ databases">
        <title>Complete genome sequencing of Dialister sp. strain 5BBH33.</title>
        <authorList>
            <person name="Sakamoto M."/>
            <person name="Murakami T."/>
            <person name="Mori H."/>
        </authorList>
    </citation>
    <scope>NUCLEOTIDE SEQUENCE [LARGE SCALE GENOMIC DNA]</scope>
    <source>
        <strain evidence="2">5BBH33</strain>
    </source>
</reference>
<name>A0A8D4UVS9_9FIRM</name>
<evidence type="ECO:0000313" key="1">
    <source>
        <dbReference type="EMBL" id="BBK25814.1"/>
    </source>
</evidence>
<dbReference type="Proteomes" id="UP000320585">
    <property type="component" value="Chromosome"/>
</dbReference>
<gene>
    <name evidence="1" type="ORF">Dia5BBH33_17490</name>
</gene>
<dbReference type="AlphaFoldDB" id="A0A8D4UVS9"/>